<keyword evidence="2" id="KW-0472">Membrane</keyword>
<organism evidence="3 4">
    <name type="scientific">Altererythrobacter xiamenensis</name>
    <dbReference type="NCBI Taxonomy" id="1316679"/>
    <lineage>
        <taxon>Bacteria</taxon>
        <taxon>Pseudomonadati</taxon>
        <taxon>Pseudomonadota</taxon>
        <taxon>Alphaproteobacteria</taxon>
        <taxon>Sphingomonadales</taxon>
        <taxon>Erythrobacteraceae</taxon>
        <taxon>Altererythrobacter</taxon>
    </lineage>
</organism>
<dbReference type="AlphaFoldDB" id="A0A1Y6E586"/>
<evidence type="ECO:0000313" key="4">
    <source>
        <dbReference type="Proteomes" id="UP000194420"/>
    </source>
</evidence>
<sequence length="130" mass="14290">MQVVRTIVWLLILVGVLLFSWANWDERVTVNIWNNLVWDTRLPAVVIVSFLLGHLPMWLYYRGVKWNLGRRITSLENAARSSALSRHAPTPSASSDATPTPTPASTATAAPISDPAAADDTLTPTKDNNP</sequence>
<feature type="compositionally biased region" description="Low complexity" evidence="1">
    <location>
        <begin position="88"/>
        <end position="121"/>
    </location>
</feature>
<protein>
    <recommendedName>
        <fullName evidence="5">Lipopolysaccharide assembly protein A domain-containing protein</fullName>
    </recommendedName>
</protein>
<evidence type="ECO:0000256" key="1">
    <source>
        <dbReference type="SAM" id="MobiDB-lite"/>
    </source>
</evidence>
<accession>A0A1Y6E586</accession>
<keyword evidence="4" id="KW-1185">Reference proteome</keyword>
<keyword evidence="2" id="KW-0812">Transmembrane</keyword>
<proteinExistence type="predicted"/>
<dbReference type="EMBL" id="FXWG01000001">
    <property type="protein sequence ID" value="SMQ57809.1"/>
    <property type="molecule type" value="Genomic_DNA"/>
</dbReference>
<keyword evidence="2" id="KW-1133">Transmembrane helix</keyword>
<name>A0A1Y6E586_9SPHN</name>
<dbReference type="Proteomes" id="UP000194420">
    <property type="component" value="Unassembled WGS sequence"/>
</dbReference>
<reference evidence="4" key="1">
    <citation type="submission" date="2017-04" db="EMBL/GenBank/DDBJ databases">
        <authorList>
            <person name="Varghese N."/>
            <person name="Submissions S."/>
        </authorList>
    </citation>
    <scope>NUCLEOTIDE SEQUENCE [LARGE SCALE GENOMIC DNA]</scope>
</reference>
<feature type="transmembrane region" description="Helical" evidence="2">
    <location>
        <begin position="7"/>
        <end position="24"/>
    </location>
</feature>
<feature type="region of interest" description="Disordered" evidence="1">
    <location>
        <begin position="80"/>
        <end position="130"/>
    </location>
</feature>
<dbReference type="OrthoDB" id="7595841at2"/>
<evidence type="ECO:0008006" key="5">
    <source>
        <dbReference type="Google" id="ProtNLM"/>
    </source>
</evidence>
<dbReference type="RefSeq" id="WP_086436062.1">
    <property type="nucleotide sequence ID" value="NZ_FXWG01000001.1"/>
</dbReference>
<evidence type="ECO:0000256" key="2">
    <source>
        <dbReference type="SAM" id="Phobius"/>
    </source>
</evidence>
<evidence type="ECO:0000313" key="3">
    <source>
        <dbReference type="EMBL" id="SMQ57809.1"/>
    </source>
</evidence>
<gene>
    <name evidence="3" type="ORF">SAMN06297468_0057</name>
</gene>
<feature type="transmembrane region" description="Helical" evidence="2">
    <location>
        <begin position="44"/>
        <end position="61"/>
    </location>
</feature>